<dbReference type="Pfam" id="PF04900">
    <property type="entry name" value="Fcf1"/>
    <property type="match status" value="1"/>
</dbReference>
<dbReference type="SMART" id="SM00670">
    <property type="entry name" value="PINc"/>
    <property type="match status" value="1"/>
</dbReference>
<dbReference type="GO" id="GO:0032040">
    <property type="term" value="C:small-subunit processome"/>
    <property type="evidence" value="ECO:0007669"/>
    <property type="project" value="InterPro"/>
</dbReference>
<dbReference type="InterPro" id="IPR029060">
    <property type="entry name" value="PIN-like_dom_sf"/>
</dbReference>
<dbReference type="GO" id="GO:0006364">
    <property type="term" value="P:rRNA processing"/>
    <property type="evidence" value="ECO:0007669"/>
    <property type="project" value="UniProtKB-KW"/>
</dbReference>
<organism evidence="7">
    <name type="scientific">Menopon gallinae</name>
    <name type="common">poultry shaft louse</name>
    <dbReference type="NCBI Taxonomy" id="328185"/>
    <lineage>
        <taxon>Eukaryota</taxon>
        <taxon>Metazoa</taxon>
        <taxon>Ecdysozoa</taxon>
        <taxon>Arthropoda</taxon>
        <taxon>Hexapoda</taxon>
        <taxon>Insecta</taxon>
        <taxon>Pterygota</taxon>
        <taxon>Neoptera</taxon>
        <taxon>Paraneoptera</taxon>
        <taxon>Psocodea</taxon>
        <taxon>Troctomorpha</taxon>
        <taxon>Phthiraptera</taxon>
        <taxon>Amblycera</taxon>
        <taxon>Menoponidae</taxon>
        <taxon>Menopon</taxon>
    </lineage>
</organism>
<evidence type="ECO:0000259" key="6">
    <source>
        <dbReference type="SMART" id="SM00670"/>
    </source>
</evidence>
<dbReference type="SUPFAM" id="SSF88723">
    <property type="entry name" value="PIN domain-like"/>
    <property type="match status" value="1"/>
</dbReference>
<dbReference type="EMBL" id="JARGDH010000006">
    <property type="protein sequence ID" value="KAL0265810.1"/>
    <property type="molecule type" value="Genomic_DNA"/>
</dbReference>
<accession>A0AAW2H7V0</accession>
<dbReference type="PANTHER" id="PTHR12416">
    <property type="entry name" value="RRNA-PROCESSING PROTEIN UTP23 HOMOLOG"/>
    <property type="match status" value="1"/>
</dbReference>
<dbReference type="InterPro" id="IPR037503">
    <property type="entry name" value="Fcf1_PIN"/>
</dbReference>
<dbReference type="Gene3D" id="3.40.50.1010">
    <property type="entry name" value="5'-nuclease"/>
    <property type="match status" value="1"/>
</dbReference>
<feature type="domain" description="PIN" evidence="6">
    <location>
        <begin position="37"/>
        <end position="136"/>
    </location>
</feature>
<dbReference type="InterPro" id="IPR006984">
    <property type="entry name" value="Fcf1/UTP23"/>
</dbReference>
<reference evidence="7" key="1">
    <citation type="journal article" date="2024" name="Gigascience">
        <title>Chromosome-level genome of the poultry shaft louse Menopon gallinae provides insight into the host-switching and adaptive evolution of parasitic lice.</title>
        <authorList>
            <person name="Xu Y."/>
            <person name="Ma L."/>
            <person name="Liu S."/>
            <person name="Liang Y."/>
            <person name="Liu Q."/>
            <person name="He Z."/>
            <person name="Tian L."/>
            <person name="Duan Y."/>
            <person name="Cai W."/>
            <person name="Li H."/>
            <person name="Song F."/>
        </authorList>
    </citation>
    <scope>NUCLEOTIDE SEQUENCE</scope>
    <source>
        <strain evidence="7">Cailab_2023a</strain>
    </source>
</reference>
<dbReference type="AlphaFoldDB" id="A0AAW2H7V0"/>
<comment type="subcellular location">
    <subcellularLocation>
        <location evidence="1">Nucleus</location>
        <location evidence="1">Nucleolus</location>
    </subcellularLocation>
</comment>
<name>A0AAW2H7V0_9NEOP</name>
<comment type="similarity">
    <text evidence="5">Belongs to the UTP23/FCF1 family. FCF1 subfamily.</text>
</comment>
<proteinExistence type="inferred from homology"/>
<evidence type="ECO:0000256" key="2">
    <source>
        <dbReference type="ARBA" id="ARBA00022517"/>
    </source>
</evidence>
<evidence type="ECO:0000313" key="7">
    <source>
        <dbReference type="EMBL" id="KAL0265810.1"/>
    </source>
</evidence>
<dbReference type="InterPro" id="IPR002716">
    <property type="entry name" value="PIN_dom"/>
</dbReference>
<comment type="caution">
    <text evidence="7">The sequence shown here is derived from an EMBL/GenBank/DDBJ whole genome shotgun (WGS) entry which is preliminary data.</text>
</comment>
<dbReference type="CDD" id="cd09864">
    <property type="entry name" value="PIN_Fcf1-like"/>
    <property type="match status" value="1"/>
</dbReference>
<evidence type="ECO:0000256" key="1">
    <source>
        <dbReference type="ARBA" id="ARBA00004604"/>
    </source>
</evidence>
<keyword evidence="2" id="KW-0690">Ribosome biogenesis</keyword>
<evidence type="ECO:0000256" key="5">
    <source>
        <dbReference type="ARBA" id="ARBA00024026"/>
    </source>
</evidence>
<keyword evidence="4" id="KW-0539">Nucleus</keyword>
<evidence type="ECO:0000256" key="4">
    <source>
        <dbReference type="ARBA" id="ARBA00023242"/>
    </source>
</evidence>
<gene>
    <name evidence="7" type="ORF">PYX00_011525</name>
</gene>
<protein>
    <recommendedName>
        <fullName evidence="6">PIN domain-containing protein</fullName>
    </recommendedName>
</protein>
<sequence>MPKHKKKDVAPQEEPVEILDYTQSEAFRINHTLTPPYSVIIDTNFINSCIRKKLDLHVELLNCLLANTTLFVTECVIGELEKLGRVYRVALALVKDKEFRRLECDHRGTYADDCILRRVRVNRCYIVATCDTGLKQRIRKIQGVPLLSIHGKKFVVERLPSN</sequence>
<keyword evidence="3" id="KW-0698">rRNA processing</keyword>
<evidence type="ECO:0000256" key="3">
    <source>
        <dbReference type="ARBA" id="ARBA00022552"/>
    </source>
</evidence>